<proteinExistence type="predicted"/>
<dbReference type="InterPro" id="IPR031127">
    <property type="entry name" value="E3_UB_ligase_RBR"/>
</dbReference>
<dbReference type="EC" id="2.3.2.31" evidence="2"/>
<evidence type="ECO:0000313" key="11">
    <source>
        <dbReference type="EMBL" id="OAR05729.1"/>
    </source>
</evidence>
<protein>
    <recommendedName>
        <fullName evidence="2">RBR-type E3 ubiquitin transferase</fullName>
        <ecNumber evidence="2">2.3.2.31</ecNumber>
    </recommendedName>
</protein>
<evidence type="ECO:0000256" key="9">
    <source>
        <dbReference type="SAM" id="MobiDB-lite"/>
    </source>
</evidence>
<evidence type="ECO:0000256" key="6">
    <source>
        <dbReference type="ARBA" id="ARBA00022771"/>
    </source>
</evidence>
<name>A0A179IUL9_CORDF</name>
<dbReference type="PANTHER" id="PTHR11685">
    <property type="entry name" value="RBR FAMILY RING FINGER AND IBR DOMAIN-CONTAINING"/>
    <property type="match status" value="1"/>
</dbReference>
<keyword evidence="7" id="KW-0833">Ubl conjugation pathway</keyword>
<evidence type="ECO:0000256" key="3">
    <source>
        <dbReference type="ARBA" id="ARBA00022679"/>
    </source>
</evidence>
<keyword evidence="4" id="KW-0479">Metal-binding</keyword>
<reference evidence="11 12" key="1">
    <citation type="submission" date="2016-03" db="EMBL/GenBank/DDBJ databases">
        <title>Fine-scale spatial genetic structure of a fungal parasite of coffee scale insects.</title>
        <authorList>
            <person name="Jackson D."/>
            <person name="Zemenick K.A."/>
            <person name="Malloure B."/>
            <person name="Quandt C.A."/>
            <person name="James T.Y."/>
        </authorList>
    </citation>
    <scope>NUCLEOTIDE SEQUENCE [LARGE SCALE GENOMIC DNA]</scope>
    <source>
        <strain evidence="11 12">UM487</strain>
    </source>
</reference>
<dbReference type="InterPro" id="IPR002867">
    <property type="entry name" value="IBR_dom"/>
</dbReference>
<accession>A0A179IUL9</accession>
<dbReference type="InterPro" id="IPR044066">
    <property type="entry name" value="TRIAD_supradom"/>
</dbReference>
<dbReference type="OrthoDB" id="10009520at2759"/>
<dbReference type="GO" id="GO:0016567">
    <property type="term" value="P:protein ubiquitination"/>
    <property type="evidence" value="ECO:0007669"/>
    <property type="project" value="InterPro"/>
</dbReference>
<evidence type="ECO:0000256" key="7">
    <source>
        <dbReference type="ARBA" id="ARBA00022786"/>
    </source>
</evidence>
<feature type="region of interest" description="Disordered" evidence="9">
    <location>
        <begin position="59"/>
        <end position="129"/>
    </location>
</feature>
<evidence type="ECO:0000256" key="1">
    <source>
        <dbReference type="ARBA" id="ARBA00001798"/>
    </source>
</evidence>
<evidence type="ECO:0000256" key="4">
    <source>
        <dbReference type="ARBA" id="ARBA00022723"/>
    </source>
</evidence>
<keyword evidence="8" id="KW-0862">Zinc</keyword>
<dbReference type="SUPFAM" id="SSF57850">
    <property type="entry name" value="RING/U-box"/>
    <property type="match status" value="1"/>
</dbReference>
<comment type="catalytic activity">
    <reaction evidence="1">
        <text>[E2 ubiquitin-conjugating enzyme]-S-ubiquitinyl-L-cysteine + [acceptor protein]-L-lysine = [E2 ubiquitin-conjugating enzyme]-L-cysteine + [acceptor protein]-N(6)-ubiquitinyl-L-lysine.</text>
        <dbReference type="EC" id="2.3.2.31"/>
    </reaction>
</comment>
<dbReference type="CDD" id="cd22584">
    <property type="entry name" value="Rcat_RBR_unk"/>
    <property type="match status" value="1"/>
</dbReference>
<keyword evidence="12" id="KW-1185">Reference proteome</keyword>
<dbReference type="GO" id="GO:0008270">
    <property type="term" value="F:zinc ion binding"/>
    <property type="evidence" value="ECO:0007669"/>
    <property type="project" value="UniProtKB-KW"/>
</dbReference>
<organism evidence="11 12">
    <name type="scientific">Cordyceps confragosa</name>
    <name type="common">Lecanicillium lecanii</name>
    <dbReference type="NCBI Taxonomy" id="2714763"/>
    <lineage>
        <taxon>Eukaryota</taxon>
        <taxon>Fungi</taxon>
        <taxon>Dikarya</taxon>
        <taxon>Ascomycota</taxon>
        <taxon>Pezizomycotina</taxon>
        <taxon>Sordariomycetes</taxon>
        <taxon>Hypocreomycetidae</taxon>
        <taxon>Hypocreales</taxon>
        <taxon>Cordycipitaceae</taxon>
        <taxon>Akanthomyces</taxon>
    </lineage>
</organism>
<dbReference type="PROSITE" id="PS51873">
    <property type="entry name" value="TRIAD"/>
    <property type="match status" value="1"/>
</dbReference>
<dbReference type="EMBL" id="LUKN01000132">
    <property type="protein sequence ID" value="OAR05729.1"/>
    <property type="molecule type" value="Genomic_DNA"/>
</dbReference>
<evidence type="ECO:0000256" key="5">
    <source>
        <dbReference type="ARBA" id="ARBA00022737"/>
    </source>
</evidence>
<evidence type="ECO:0000256" key="2">
    <source>
        <dbReference type="ARBA" id="ARBA00012251"/>
    </source>
</evidence>
<dbReference type="Proteomes" id="UP000243081">
    <property type="component" value="Unassembled WGS sequence"/>
</dbReference>
<dbReference type="OMA" id="GRATCTI"/>
<evidence type="ECO:0000256" key="8">
    <source>
        <dbReference type="ARBA" id="ARBA00022833"/>
    </source>
</evidence>
<evidence type="ECO:0000259" key="10">
    <source>
        <dbReference type="PROSITE" id="PS51873"/>
    </source>
</evidence>
<comment type="caution">
    <text evidence="11">The sequence shown here is derived from an EMBL/GenBank/DDBJ whole genome shotgun (WGS) entry which is preliminary data.</text>
</comment>
<keyword evidence="3" id="KW-0808">Transferase</keyword>
<sequence>MDWADVGSRRVAFRLLLEDVEELKSHQTVNPLKRKAVSFDFALEVYRDDLRDALRSLGDGVPAPAITPASRPIKRSRLDVPISDEGSDGNSLELIPDTGASGAEASAPLPPVAANTEEENREKPDGAAALAQGSNTLQCISCGDERSKESAAQAPCGHFWRATVDEGLFPPQCCTQPIPLTDVSTWLPSELVTEFEKKQVEFTTPNRLYCANKRCSAFIIPANIAVDRGSCTACGRATCTICKAAGHRGICSRDSAKRRTMALAKRERWQKCYGCKTVVELGSGCNRITCRCGKHFCYLCGKRWKACACTMWSENRIIHDAA</sequence>
<keyword evidence="6" id="KW-0863">Zinc-finger</keyword>
<dbReference type="GO" id="GO:0061630">
    <property type="term" value="F:ubiquitin protein ligase activity"/>
    <property type="evidence" value="ECO:0007669"/>
    <property type="project" value="UniProtKB-EC"/>
</dbReference>
<feature type="domain" description="RING-type" evidence="10">
    <location>
        <begin position="135"/>
        <end position="313"/>
    </location>
</feature>
<dbReference type="Gene3D" id="1.20.120.1750">
    <property type="match status" value="1"/>
</dbReference>
<dbReference type="AlphaFoldDB" id="A0A179IUL9"/>
<evidence type="ECO:0000313" key="12">
    <source>
        <dbReference type="Proteomes" id="UP000243081"/>
    </source>
</evidence>
<gene>
    <name evidence="11" type="ORF">LLEC1_03457</name>
</gene>
<keyword evidence="5" id="KW-0677">Repeat</keyword>
<dbReference type="Pfam" id="PF01485">
    <property type="entry name" value="IBR"/>
    <property type="match status" value="2"/>
</dbReference>